<evidence type="ECO:0000313" key="1">
    <source>
        <dbReference type="EMBL" id="MBX38814.1"/>
    </source>
</evidence>
<accession>A0A2P2N8I5</accession>
<reference evidence="1" key="1">
    <citation type="submission" date="2018-02" db="EMBL/GenBank/DDBJ databases">
        <title>Rhizophora mucronata_Transcriptome.</title>
        <authorList>
            <person name="Meera S.P."/>
            <person name="Sreeshan A."/>
            <person name="Augustine A."/>
        </authorList>
    </citation>
    <scope>NUCLEOTIDE SEQUENCE</scope>
    <source>
        <tissue evidence="1">Leaf</tissue>
    </source>
</reference>
<name>A0A2P2N8I5_RHIMU</name>
<sequence>MQQKFNYFSKSNISFYLFGTKKKQSGFMNFKIEMPFNAFIDFIINGLEIQ</sequence>
<proteinExistence type="predicted"/>
<dbReference type="EMBL" id="GGEC01058330">
    <property type="protein sequence ID" value="MBX38814.1"/>
    <property type="molecule type" value="Transcribed_RNA"/>
</dbReference>
<organism evidence="1">
    <name type="scientific">Rhizophora mucronata</name>
    <name type="common">Asiatic mangrove</name>
    <dbReference type="NCBI Taxonomy" id="61149"/>
    <lineage>
        <taxon>Eukaryota</taxon>
        <taxon>Viridiplantae</taxon>
        <taxon>Streptophyta</taxon>
        <taxon>Embryophyta</taxon>
        <taxon>Tracheophyta</taxon>
        <taxon>Spermatophyta</taxon>
        <taxon>Magnoliopsida</taxon>
        <taxon>eudicotyledons</taxon>
        <taxon>Gunneridae</taxon>
        <taxon>Pentapetalae</taxon>
        <taxon>rosids</taxon>
        <taxon>fabids</taxon>
        <taxon>Malpighiales</taxon>
        <taxon>Rhizophoraceae</taxon>
        <taxon>Rhizophora</taxon>
    </lineage>
</organism>
<dbReference type="AlphaFoldDB" id="A0A2P2N8I5"/>
<protein>
    <submittedName>
        <fullName evidence="1">Uncharacterized protein</fullName>
    </submittedName>
</protein>